<dbReference type="PANTHER" id="PTHR43056">
    <property type="entry name" value="PEPTIDASE S9 PROLYL OLIGOPEPTIDASE"/>
    <property type="match status" value="1"/>
</dbReference>
<gene>
    <name evidence="2" type="ORF">EV192_103138</name>
</gene>
<comment type="caution">
    <text evidence="2">The sequence shown here is derived from an EMBL/GenBank/DDBJ whole genome shotgun (WGS) entry which is preliminary data.</text>
</comment>
<dbReference type="Gene3D" id="2.120.10.30">
    <property type="entry name" value="TolB, C-terminal domain"/>
    <property type="match status" value="1"/>
</dbReference>
<dbReference type="InterPro" id="IPR001375">
    <property type="entry name" value="Peptidase_S9_cat"/>
</dbReference>
<dbReference type="Proteomes" id="UP000295680">
    <property type="component" value="Unassembled WGS sequence"/>
</dbReference>
<dbReference type="InterPro" id="IPR011042">
    <property type="entry name" value="6-blade_b-propeller_TolB-like"/>
</dbReference>
<dbReference type="PANTHER" id="PTHR43056:SF5">
    <property type="entry name" value="PEPTIDASE S9 PROLYL OLIGOPEPTIDASE CATALYTIC DOMAIN-CONTAINING PROTEIN"/>
    <property type="match status" value="1"/>
</dbReference>
<dbReference type="GO" id="GO:0004177">
    <property type="term" value="F:aminopeptidase activity"/>
    <property type="evidence" value="ECO:0007669"/>
    <property type="project" value="UniProtKB-KW"/>
</dbReference>
<evidence type="ECO:0000313" key="3">
    <source>
        <dbReference type="Proteomes" id="UP000295680"/>
    </source>
</evidence>
<keyword evidence="3" id="KW-1185">Reference proteome</keyword>
<proteinExistence type="predicted"/>
<dbReference type="SUPFAM" id="SSF53474">
    <property type="entry name" value="alpha/beta-Hydrolases"/>
    <property type="match status" value="1"/>
</dbReference>
<dbReference type="GO" id="GO:0008236">
    <property type="term" value="F:serine-type peptidase activity"/>
    <property type="evidence" value="ECO:0007669"/>
    <property type="project" value="InterPro"/>
</dbReference>
<dbReference type="OrthoDB" id="128799at2"/>
<dbReference type="SUPFAM" id="SSF82171">
    <property type="entry name" value="DPP6 N-terminal domain-like"/>
    <property type="match status" value="1"/>
</dbReference>
<name>A0A4R2JKK5_9PSEU</name>
<keyword evidence="2" id="KW-0645">Protease</keyword>
<evidence type="ECO:0000259" key="1">
    <source>
        <dbReference type="Pfam" id="PF00326"/>
    </source>
</evidence>
<dbReference type="RefSeq" id="WP_132115648.1">
    <property type="nucleotide sequence ID" value="NZ_SLWS01000003.1"/>
</dbReference>
<evidence type="ECO:0000313" key="2">
    <source>
        <dbReference type="EMBL" id="TCO60563.1"/>
    </source>
</evidence>
<dbReference type="InterPro" id="IPR050585">
    <property type="entry name" value="Xaa-Pro_dipeptidyl-ppase/CocE"/>
</dbReference>
<dbReference type="Pfam" id="PF00326">
    <property type="entry name" value="Peptidase_S9"/>
    <property type="match status" value="1"/>
</dbReference>
<keyword evidence="2" id="KW-0378">Hydrolase</keyword>
<feature type="domain" description="Peptidase S9 prolyl oligopeptidase catalytic" evidence="1">
    <location>
        <begin position="425"/>
        <end position="625"/>
    </location>
</feature>
<keyword evidence="2" id="KW-0031">Aminopeptidase</keyword>
<dbReference type="GO" id="GO:0006508">
    <property type="term" value="P:proteolysis"/>
    <property type="evidence" value="ECO:0007669"/>
    <property type="project" value="InterPro"/>
</dbReference>
<dbReference type="InterPro" id="IPR029058">
    <property type="entry name" value="AB_hydrolase_fold"/>
</dbReference>
<protein>
    <submittedName>
        <fullName evidence="2">Dipeptidyl aminopeptidase/acylaminoacyl peptidase</fullName>
    </submittedName>
</protein>
<dbReference type="Gene3D" id="3.40.50.1820">
    <property type="entry name" value="alpha/beta hydrolase"/>
    <property type="match status" value="1"/>
</dbReference>
<dbReference type="AlphaFoldDB" id="A0A4R2JKK5"/>
<organism evidence="2 3">
    <name type="scientific">Actinocrispum wychmicini</name>
    <dbReference type="NCBI Taxonomy" id="1213861"/>
    <lineage>
        <taxon>Bacteria</taxon>
        <taxon>Bacillati</taxon>
        <taxon>Actinomycetota</taxon>
        <taxon>Actinomycetes</taxon>
        <taxon>Pseudonocardiales</taxon>
        <taxon>Pseudonocardiaceae</taxon>
        <taxon>Actinocrispum</taxon>
    </lineage>
</organism>
<sequence length="639" mass="69271">MKVAPYGTWTSPISAADVAGVVGAPDWVELHGGHVWWTRSRPEEGGRVSLFRLVDGEVQDVLPGDWNVRNRVHEYGGRPWAPVGDQIVFTHWTDQRVYTVHIGGEPLPITDVPECEHGWRYSDLTAGVGAEVWCVRETVIGDRPTDIERHLVAVPLDGSGTRVLGATHHFMTAPKPSPDGTHAAWIGWDHPRMPWDGTELCVAPIQPDGTFGPHRVMAGGPRESVCQFEWDGPAALLAMTDPDGWWNLHRVSLDGTTTNLAPCQEELGGPLWALGWRWFTSLGNGRYAVLRAGRLAVLDENTRTVTDVDVDLPVWGPSLTAADGMLACTAAGPTENWGVVQLDVRDPASTLRRLSPAGDLPVAYLPVGYEQVFTGPDGREIPAVVYPPTNPDFVAPDGELPPYVVHVHGGPTAQFTPVLVRVFGYLASRGIGIVAVNHGGSAGYGRAFRELLDEQWGVVDVDDCAAVASALADQGIADRARLAVRGHSAGGWTGALSIVRTNVYRCATMTCPLLDLESWSEQTHDFESRYMERLIGALPEHKDRYSERSPMTYVDNVTTPVLVLQGAEDKICPASDSARYIARLAAAGAPYAHLVFEGEGHGFRRAENVARVAEAELSFYGQVFGFSPVGVPVLPVHNG</sequence>
<dbReference type="EMBL" id="SLWS01000003">
    <property type="protein sequence ID" value="TCO60563.1"/>
    <property type="molecule type" value="Genomic_DNA"/>
</dbReference>
<accession>A0A4R2JKK5</accession>
<reference evidence="2 3" key="1">
    <citation type="submission" date="2019-03" db="EMBL/GenBank/DDBJ databases">
        <title>Genomic Encyclopedia of Type Strains, Phase IV (KMG-IV): sequencing the most valuable type-strain genomes for metagenomic binning, comparative biology and taxonomic classification.</title>
        <authorList>
            <person name="Goeker M."/>
        </authorList>
    </citation>
    <scope>NUCLEOTIDE SEQUENCE [LARGE SCALE GENOMIC DNA]</scope>
    <source>
        <strain evidence="2 3">DSM 45934</strain>
    </source>
</reference>